<dbReference type="Proteomes" id="UP000299102">
    <property type="component" value="Unassembled WGS sequence"/>
</dbReference>
<dbReference type="AlphaFoldDB" id="A0A4C1VPJ8"/>
<evidence type="ECO:0000313" key="2">
    <source>
        <dbReference type="Proteomes" id="UP000299102"/>
    </source>
</evidence>
<dbReference type="EMBL" id="BGZK01000384">
    <property type="protein sequence ID" value="GBP40591.1"/>
    <property type="molecule type" value="Genomic_DNA"/>
</dbReference>
<sequence>MWPSSGIKVAARASLSRAVHRVPLRRRRRSSEESEIARRPLRLCGVTSPRVSSPVDQCSKTDIEMANNLINSTQSILQNSYDYYLWTLSLSDQSEVGCPSEAKADITRFVSSLVTQYTIIDSCGIQLFPVDGVSLKRMRAAPFAWK</sequence>
<gene>
    <name evidence="1" type="ORF">EVAR_41671_1</name>
</gene>
<proteinExistence type="predicted"/>
<reference evidence="1 2" key="1">
    <citation type="journal article" date="2019" name="Commun. Biol.">
        <title>The bagworm genome reveals a unique fibroin gene that provides high tensile strength.</title>
        <authorList>
            <person name="Kono N."/>
            <person name="Nakamura H."/>
            <person name="Ohtoshi R."/>
            <person name="Tomita M."/>
            <person name="Numata K."/>
            <person name="Arakawa K."/>
        </authorList>
    </citation>
    <scope>NUCLEOTIDE SEQUENCE [LARGE SCALE GENOMIC DNA]</scope>
</reference>
<keyword evidence="2" id="KW-1185">Reference proteome</keyword>
<accession>A0A4C1VPJ8</accession>
<comment type="caution">
    <text evidence="1">The sequence shown here is derived from an EMBL/GenBank/DDBJ whole genome shotgun (WGS) entry which is preliminary data.</text>
</comment>
<organism evidence="1 2">
    <name type="scientific">Eumeta variegata</name>
    <name type="common">Bagworm moth</name>
    <name type="synonym">Eumeta japonica</name>
    <dbReference type="NCBI Taxonomy" id="151549"/>
    <lineage>
        <taxon>Eukaryota</taxon>
        <taxon>Metazoa</taxon>
        <taxon>Ecdysozoa</taxon>
        <taxon>Arthropoda</taxon>
        <taxon>Hexapoda</taxon>
        <taxon>Insecta</taxon>
        <taxon>Pterygota</taxon>
        <taxon>Neoptera</taxon>
        <taxon>Endopterygota</taxon>
        <taxon>Lepidoptera</taxon>
        <taxon>Glossata</taxon>
        <taxon>Ditrysia</taxon>
        <taxon>Tineoidea</taxon>
        <taxon>Psychidae</taxon>
        <taxon>Oiketicinae</taxon>
        <taxon>Eumeta</taxon>
    </lineage>
</organism>
<protein>
    <submittedName>
        <fullName evidence="1">Uncharacterized protein</fullName>
    </submittedName>
</protein>
<evidence type="ECO:0000313" key="1">
    <source>
        <dbReference type="EMBL" id="GBP40591.1"/>
    </source>
</evidence>
<name>A0A4C1VPJ8_EUMVA</name>